<keyword evidence="2" id="KW-0813">Transport</keyword>
<sequence>MCTTRPMMLELATLPSYLIDCNMWISLSHMQKSGLSMIVPAKSADSALMFLKPFTWEMWVVIVSILIYTMLIVWYLERDSSPEFSGPWKNQLSTAMWFTFSSLFYAHREKIHSNFTRVVISVWLFLVMILTSSYTASLSSMLTVKQLQPNVTDIEWLKRTNSKIGCDGDSFVRTYLEKVQGLKTDNIINVSSEYNYPLEFKNNSIVAAFLELPYEKVFINRYCKGYTSSTPSNRYGGLAFIFQKGSPIVRDFSKAISQLSENGQLTALEEEWLSPSHECATSGSAGSLSIQSFWLLFVISGATSTICFLLSMIRSLRNHHQYQETDNDSVREKEGRLEKYIYNGENMNPGTAPSLTHVPEVNEDSLRQENVRQIDDLGQNQNSPHIELEILSSPPTEIESQSPSPNSQAL</sequence>
<evidence type="ECO:0000313" key="14">
    <source>
        <dbReference type="EMBL" id="KAJ7968663.1"/>
    </source>
</evidence>
<evidence type="ECO:0000256" key="4">
    <source>
        <dbReference type="ARBA" id="ARBA00022989"/>
    </source>
</evidence>
<feature type="compositionally biased region" description="Polar residues" evidence="11">
    <location>
        <begin position="393"/>
        <end position="410"/>
    </location>
</feature>
<name>A0AAD7M2A2_QUISA</name>
<dbReference type="InterPro" id="IPR015683">
    <property type="entry name" value="Ionotropic_Glu_rcpt"/>
</dbReference>
<reference evidence="14" key="1">
    <citation type="journal article" date="2023" name="Science">
        <title>Elucidation of the pathway for biosynthesis of saponin adjuvants from the soapbark tree.</title>
        <authorList>
            <person name="Reed J."/>
            <person name="Orme A."/>
            <person name="El-Demerdash A."/>
            <person name="Owen C."/>
            <person name="Martin L.B.B."/>
            <person name="Misra R.C."/>
            <person name="Kikuchi S."/>
            <person name="Rejzek M."/>
            <person name="Martin A.C."/>
            <person name="Harkess A."/>
            <person name="Leebens-Mack J."/>
            <person name="Louveau T."/>
            <person name="Stephenson M.J."/>
            <person name="Osbourn A."/>
        </authorList>
    </citation>
    <scope>NUCLEOTIDE SEQUENCE</scope>
    <source>
        <strain evidence="14">S10</strain>
    </source>
</reference>
<keyword evidence="7 14" id="KW-0675">Receptor</keyword>
<keyword evidence="9" id="KW-1071">Ligand-gated ion channel</keyword>
<dbReference type="FunFam" id="1.10.287.70:FF:000172">
    <property type="entry name" value="Glutamate receptor"/>
    <property type="match status" value="1"/>
</dbReference>
<evidence type="ECO:0000259" key="13">
    <source>
        <dbReference type="Pfam" id="PF00060"/>
    </source>
</evidence>
<feature type="transmembrane region" description="Helical" evidence="12">
    <location>
        <begin position="58"/>
        <end position="76"/>
    </location>
</feature>
<evidence type="ECO:0000256" key="1">
    <source>
        <dbReference type="ARBA" id="ARBA00004141"/>
    </source>
</evidence>
<evidence type="ECO:0000313" key="15">
    <source>
        <dbReference type="Proteomes" id="UP001163823"/>
    </source>
</evidence>
<protein>
    <submittedName>
        <fullName evidence="14">Glutamate receptor</fullName>
    </submittedName>
</protein>
<evidence type="ECO:0000256" key="9">
    <source>
        <dbReference type="ARBA" id="ARBA00023286"/>
    </source>
</evidence>
<keyword evidence="10" id="KW-0407">Ion channel</keyword>
<feature type="transmembrane region" description="Helical" evidence="12">
    <location>
        <begin position="118"/>
        <end position="136"/>
    </location>
</feature>
<keyword evidence="8" id="KW-0325">Glycoprotein</keyword>
<evidence type="ECO:0000256" key="2">
    <source>
        <dbReference type="ARBA" id="ARBA00022448"/>
    </source>
</evidence>
<dbReference type="Pfam" id="PF00060">
    <property type="entry name" value="Lig_chan"/>
    <property type="match status" value="1"/>
</dbReference>
<evidence type="ECO:0000256" key="6">
    <source>
        <dbReference type="ARBA" id="ARBA00023136"/>
    </source>
</evidence>
<dbReference type="KEGG" id="qsa:O6P43_012727"/>
<feature type="domain" description="Ionotropic glutamate receptor C-terminal" evidence="13">
    <location>
        <begin position="55"/>
        <end position="302"/>
    </location>
</feature>
<dbReference type="Gene3D" id="1.10.287.70">
    <property type="match status" value="1"/>
</dbReference>
<keyword evidence="4 12" id="KW-1133">Transmembrane helix</keyword>
<accession>A0AAD7M2A2</accession>
<keyword evidence="5" id="KW-0406">Ion transport</keyword>
<evidence type="ECO:0000256" key="5">
    <source>
        <dbReference type="ARBA" id="ARBA00023065"/>
    </source>
</evidence>
<evidence type="ECO:0000256" key="8">
    <source>
        <dbReference type="ARBA" id="ARBA00023180"/>
    </source>
</evidence>
<dbReference type="SUPFAM" id="SSF53850">
    <property type="entry name" value="Periplasmic binding protein-like II"/>
    <property type="match status" value="1"/>
</dbReference>
<dbReference type="Proteomes" id="UP001163823">
    <property type="component" value="Chromosome 5"/>
</dbReference>
<dbReference type="Gene3D" id="3.40.190.10">
    <property type="entry name" value="Periplasmic binding protein-like II"/>
    <property type="match status" value="1"/>
</dbReference>
<dbReference type="GO" id="GO:0015276">
    <property type="term" value="F:ligand-gated monoatomic ion channel activity"/>
    <property type="evidence" value="ECO:0007669"/>
    <property type="project" value="InterPro"/>
</dbReference>
<gene>
    <name evidence="14" type="ORF">O6P43_012727</name>
</gene>
<comment type="caution">
    <text evidence="14">The sequence shown here is derived from an EMBL/GenBank/DDBJ whole genome shotgun (WGS) entry which is preliminary data.</text>
</comment>
<feature type="region of interest" description="Disordered" evidence="11">
    <location>
        <begin position="374"/>
        <end position="410"/>
    </location>
</feature>
<dbReference type="AlphaFoldDB" id="A0AAD7M2A2"/>
<dbReference type="InterPro" id="IPR001320">
    <property type="entry name" value="Iontro_rcpt_C"/>
</dbReference>
<keyword evidence="6 12" id="KW-0472">Membrane</keyword>
<evidence type="ECO:0000256" key="3">
    <source>
        <dbReference type="ARBA" id="ARBA00022692"/>
    </source>
</evidence>
<keyword evidence="15" id="KW-1185">Reference proteome</keyword>
<dbReference type="GO" id="GO:0016020">
    <property type="term" value="C:membrane"/>
    <property type="evidence" value="ECO:0007669"/>
    <property type="project" value="UniProtKB-SubCell"/>
</dbReference>
<organism evidence="14 15">
    <name type="scientific">Quillaja saponaria</name>
    <name type="common">Soap bark tree</name>
    <dbReference type="NCBI Taxonomy" id="32244"/>
    <lineage>
        <taxon>Eukaryota</taxon>
        <taxon>Viridiplantae</taxon>
        <taxon>Streptophyta</taxon>
        <taxon>Embryophyta</taxon>
        <taxon>Tracheophyta</taxon>
        <taxon>Spermatophyta</taxon>
        <taxon>Magnoliopsida</taxon>
        <taxon>eudicotyledons</taxon>
        <taxon>Gunneridae</taxon>
        <taxon>Pentapetalae</taxon>
        <taxon>rosids</taxon>
        <taxon>fabids</taxon>
        <taxon>Fabales</taxon>
        <taxon>Quillajaceae</taxon>
        <taxon>Quillaja</taxon>
    </lineage>
</organism>
<evidence type="ECO:0000256" key="12">
    <source>
        <dbReference type="SAM" id="Phobius"/>
    </source>
</evidence>
<proteinExistence type="predicted"/>
<comment type="subcellular location">
    <subcellularLocation>
        <location evidence="1">Membrane</location>
        <topology evidence="1">Multi-pass membrane protein</topology>
    </subcellularLocation>
</comment>
<keyword evidence="3 12" id="KW-0812">Transmembrane</keyword>
<evidence type="ECO:0000256" key="7">
    <source>
        <dbReference type="ARBA" id="ARBA00023170"/>
    </source>
</evidence>
<evidence type="ECO:0000256" key="11">
    <source>
        <dbReference type="SAM" id="MobiDB-lite"/>
    </source>
</evidence>
<evidence type="ECO:0000256" key="10">
    <source>
        <dbReference type="ARBA" id="ARBA00023303"/>
    </source>
</evidence>
<dbReference type="PANTHER" id="PTHR18966">
    <property type="entry name" value="IONOTROPIC GLUTAMATE RECEPTOR"/>
    <property type="match status" value="1"/>
</dbReference>
<feature type="transmembrane region" description="Helical" evidence="12">
    <location>
        <begin position="293"/>
        <end position="313"/>
    </location>
</feature>
<dbReference type="EMBL" id="JARAOO010000005">
    <property type="protein sequence ID" value="KAJ7968663.1"/>
    <property type="molecule type" value="Genomic_DNA"/>
</dbReference>